<comment type="caution">
    <text evidence="2">The sequence shown here is derived from an EMBL/GenBank/DDBJ whole genome shotgun (WGS) entry which is preliminary data.</text>
</comment>
<evidence type="ECO:0000313" key="2">
    <source>
        <dbReference type="EMBL" id="KAK4193612.1"/>
    </source>
</evidence>
<reference evidence="2" key="2">
    <citation type="submission" date="2023-05" db="EMBL/GenBank/DDBJ databases">
        <authorList>
            <consortium name="Lawrence Berkeley National Laboratory"/>
            <person name="Steindorff A."/>
            <person name="Hensen N."/>
            <person name="Bonometti L."/>
            <person name="Westerberg I."/>
            <person name="Brannstrom I.O."/>
            <person name="Guillou S."/>
            <person name="Cros-Aarteil S."/>
            <person name="Calhoun S."/>
            <person name="Haridas S."/>
            <person name="Kuo A."/>
            <person name="Mondo S."/>
            <person name="Pangilinan J."/>
            <person name="Riley R."/>
            <person name="Labutti K."/>
            <person name="Andreopoulos B."/>
            <person name="Lipzen A."/>
            <person name="Chen C."/>
            <person name="Yanf M."/>
            <person name="Daum C."/>
            <person name="Ng V."/>
            <person name="Clum A."/>
            <person name="Ohm R."/>
            <person name="Martin F."/>
            <person name="Silar P."/>
            <person name="Natvig D."/>
            <person name="Lalanne C."/>
            <person name="Gautier V."/>
            <person name="Ament-Velasquez S.L."/>
            <person name="Kruys A."/>
            <person name="Hutchinson M.I."/>
            <person name="Powell A.J."/>
            <person name="Barry K."/>
            <person name="Miller A.N."/>
            <person name="Grigoriev I.V."/>
            <person name="Debuchy R."/>
            <person name="Gladieux P."/>
            <person name="Thoren M.H."/>
            <person name="Johannesson H."/>
        </authorList>
    </citation>
    <scope>NUCLEOTIDE SEQUENCE</scope>
    <source>
        <strain evidence="2">PSN309</strain>
    </source>
</reference>
<accession>A0AAN7APG3</accession>
<organism evidence="2 3">
    <name type="scientific">Podospora australis</name>
    <dbReference type="NCBI Taxonomy" id="1536484"/>
    <lineage>
        <taxon>Eukaryota</taxon>
        <taxon>Fungi</taxon>
        <taxon>Dikarya</taxon>
        <taxon>Ascomycota</taxon>
        <taxon>Pezizomycotina</taxon>
        <taxon>Sordariomycetes</taxon>
        <taxon>Sordariomycetidae</taxon>
        <taxon>Sordariales</taxon>
        <taxon>Podosporaceae</taxon>
        <taxon>Podospora</taxon>
    </lineage>
</organism>
<keyword evidence="1" id="KW-0732">Signal</keyword>
<keyword evidence="3" id="KW-1185">Reference proteome</keyword>
<dbReference type="Proteomes" id="UP001302126">
    <property type="component" value="Unassembled WGS sequence"/>
</dbReference>
<dbReference type="AlphaFoldDB" id="A0AAN7APG3"/>
<reference evidence="2" key="1">
    <citation type="journal article" date="2023" name="Mol. Phylogenet. Evol.">
        <title>Genome-scale phylogeny and comparative genomics of the fungal order Sordariales.</title>
        <authorList>
            <person name="Hensen N."/>
            <person name="Bonometti L."/>
            <person name="Westerberg I."/>
            <person name="Brannstrom I.O."/>
            <person name="Guillou S."/>
            <person name="Cros-Aarteil S."/>
            <person name="Calhoun S."/>
            <person name="Haridas S."/>
            <person name="Kuo A."/>
            <person name="Mondo S."/>
            <person name="Pangilinan J."/>
            <person name="Riley R."/>
            <person name="LaButti K."/>
            <person name="Andreopoulos B."/>
            <person name="Lipzen A."/>
            <person name="Chen C."/>
            <person name="Yan M."/>
            <person name="Daum C."/>
            <person name="Ng V."/>
            <person name="Clum A."/>
            <person name="Steindorff A."/>
            <person name="Ohm R.A."/>
            <person name="Martin F."/>
            <person name="Silar P."/>
            <person name="Natvig D.O."/>
            <person name="Lalanne C."/>
            <person name="Gautier V."/>
            <person name="Ament-Velasquez S.L."/>
            <person name="Kruys A."/>
            <person name="Hutchinson M.I."/>
            <person name="Powell A.J."/>
            <person name="Barry K."/>
            <person name="Miller A.N."/>
            <person name="Grigoriev I.V."/>
            <person name="Debuchy R."/>
            <person name="Gladieux P."/>
            <person name="Hiltunen Thoren M."/>
            <person name="Johannesson H."/>
        </authorList>
    </citation>
    <scope>NUCLEOTIDE SEQUENCE</scope>
    <source>
        <strain evidence="2">PSN309</strain>
    </source>
</reference>
<feature type="chain" id="PRO_5043051397" evidence="1">
    <location>
        <begin position="23"/>
        <end position="82"/>
    </location>
</feature>
<name>A0AAN7APG3_9PEZI</name>
<proteinExistence type="predicted"/>
<gene>
    <name evidence="2" type="ORF">QBC35DRAFT_445952</name>
</gene>
<dbReference type="EMBL" id="MU864350">
    <property type="protein sequence ID" value="KAK4193612.1"/>
    <property type="molecule type" value="Genomic_DNA"/>
</dbReference>
<evidence type="ECO:0000256" key="1">
    <source>
        <dbReference type="SAM" id="SignalP"/>
    </source>
</evidence>
<evidence type="ECO:0000313" key="3">
    <source>
        <dbReference type="Proteomes" id="UP001302126"/>
    </source>
</evidence>
<feature type="signal peptide" evidence="1">
    <location>
        <begin position="1"/>
        <end position="22"/>
    </location>
</feature>
<protein>
    <submittedName>
        <fullName evidence="2">Uncharacterized protein</fullName>
    </submittedName>
</protein>
<sequence>MRLHRIVLALAATVFTLSQAAAINRRADGGYQLLICTGANATGDCLYSVFPMDVCHDLPPPFLHNSSTFAPDQGDFLCYPYL</sequence>